<sequence>MVKRGLEILNKTNRVGLKELFSVAKINTDKKLDSWNIGFQISPRLNAAGRMDHANTAYELLITKDKEEAEVLARDLNNRNIDRQKITEEIVFEIIKDINQESLANGQKILIAVSPSIYDQTKEPWNEGIIGLVAGRLSEKYYLPALVITGNDKEIKGSGRSIEEFNVIKAVESLNKNLEKYGGHAAACGFSIAGQDNLNNFIKEITSLAGEQLSQMNLLPTLSIDAELDFALLDEQLVEQIENLAPFGEDNPKPVFLSREVNIVDIMNMGIDNKHIKLKLKTDNSRIRNAIGFGQAEMWKDFKIGDKIDIVYYLEINDFNGRREVQLKIVDIKSCNA</sequence>
<comment type="caution">
    <text evidence="4">The sequence shown here is derived from an EMBL/GenBank/DDBJ whole genome shotgun (WGS) entry which is preliminary data.</text>
</comment>
<feature type="domain" description="RecJ OB" evidence="3">
    <location>
        <begin position="224"/>
        <end position="331"/>
    </location>
</feature>
<keyword evidence="1" id="KW-0378">Hydrolase</keyword>
<dbReference type="SUPFAM" id="SSF64182">
    <property type="entry name" value="DHH phosphoesterases"/>
    <property type="match status" value="1"/>
</dbReference>
<accession>A0A0G0PVG1</accession>
<dbReference type="GO" id="GO:0004527">
    <property type="term" value="F:exonuclease activity"/>
    <property type="evidence" value="ECO:0007669"/>
    <property type="project" value="UniProtKB-KW"/>
</dbReference>
<dbReference type="EMBL" id="LBXO01000041">
    <property type="protein sequence ID" value="KKR32139.1"/>
    <property type="molecule type" value="Genomic_DNA"/>
</dbReference>
<dbReference type="PATRIC" id="fig|1618642.3.peg.745"/>
<dbReference type="Pfam" id="PF02272">
    <property type="entry name" value="DHHA1"/>
    <property type="match status" value="1"/>
</dbReference>
<protein>
    <submittedName>
        <fullName evidence="4">Single-stranded-DNA-specific exonuclease RecJ</fullName>
    </submittedName>
</protein>
<proteinExistence type="predicted"/>
<dbReference type="AlphaFoldDB" id="A0A0G0PVG1"/>
<dbReference type="InterPro" id="IPR003156">
    <property type="entry name" value="DHHA1_dom"/>
</dbReference>
<name>A0A0G0PVG1_9BACT</name>
<dbReference type="Gene3D" id="2.40.50.460">
    <property type="match status" value="1"/>
</dbReference>
<evidence type="ECO:0000259" key="3">
    <source>
        <dbReference type="Pfam" id="PF17768"/>
    </source>
</evidence>
<evidence type="ECO:0000259" key="2">
    <source>
        <dbReference type="Pfam" id="PF02272"/>
    </source>
</evidence>
<dbReference type="Pfam" id="PF17768">
    <property type="entry name" value="RecJ_OB"/>
    <property type="match status" value="1"/>
</dbReference>
<dbReference type="Proteomes" id="UP000034137">
    <property type="component" value="Unassembled WGS sequence"/>
</dbReference>
<dbReference type="InterPro" id="IPR038763">
    <property type="entry name" value="DHH_sf"/>
</dbReference>
<reference evidence="4 5" key="1">
    <citation type="journal article" date="2015" name="Nature">
        <title>rRNA introns, odd ribosomes, and small enigmatic genomes across a large radiation of phyla.</title>
        <authorList>
            <person name="Brown C.T."/>
            <person name="Hug L.A."/>
            <person name="Thomas B.C."/>
            <person name="Sharon I."/>
            <person name="Castelle C.J."/>
            <person name="Singh A."/>
            <person name="Wilkins M.J."/>
            <person name="Williams K.H."/>
            <person name="Banfield J.F."/>
        </authorList>
    </citation>
    <scope>NUCLEOTIDE SEQUENCE [LARGE SCALE GENOMIC DNA]</scope>
</reference>
<dbReference type="GO" id="GO:0003676">
    <property type="term" value="F:nucleic acid binding"/>
    <property type="evidence" value="ECO:0007669"/>
    <property type="project" value="InterPro"/>
</dbReference>
<keyword evidence="4" id="KW-0269">Exonuclease</keyword>
<gene>
    <name evidence="4" type="ORF">UT64_C0041G0003</name>
</gene>
<dbReference type="InterPro" id="IPR041122">
    <property type="entry name" value="RecJ_OB"/>
</dbReference>
<dbReference type="Gene3D" id="3.90.1640.30">
    <property type="match status" value="1"/>
</dbReference>
<evidence type="ECO:0000256" key="1">
    <source>
        <dbReference type="ARBA" id="ARBA00022801"/>
    </source>
</evidence>
<dbReference type="PANTHER" id="PTHR30255">
    <property type="entry name" value="SINGLE-STRANDED-DNA-SPECIFIC EXONUCLEASE RECJ"/>
    <property type="match status" value="1"/>
</dbReference>
<dbReference type="PANTHER" id="PTHR30255:SF2">
    <property type="entry name" value="SINGLE-STRANDED-DNA-SPECIFIC EXONUCLEASE RECJ"/>
    <property type="match status" value="1"/>
</dbReference>
<dbReference type="InterPro" id="IPR051673">
    <property type="entry name" value="SSDNA_exonuclease_RecJ"/>
</dbReference>
<evidence type="ECO:0000313" key="4">
    <source>
        <dbReference type="EMBL" id="KKR32139.1"/>
    </source>
</evidence>
<feature type="domain" description="DHHA1" evidence="2">
    <location>
        <begin position="121"/>
        <end position="209"/>
    </location>
</feature>
<keyword evidence="4" id="KW-0540">Nuclease</keyword>
<evidence type="ECO:0000313" key="5">
    <source>
        <dbReference type="Proteomes" id="UP000034137"/>
    </source>
</evidence>
<organism evidence="4 5">
    <name type="scientific">Candidatus Falkowbacteria bacterium GW2011_GWF2_39_8</name>
    <dbReference type="NCBI Taxonomy" id="1618642"/>
    <lineage>
        <taxon>Bacteria</taxon>
        <taxon>Candidatus Falkowiibacteriota</taxon>
    </lineage>
</organism>